<dbReference type="EMBL" id="VSSQ01007626">
    <property type="protein sequence ID" value="MPM36499.1"/>
    <property type="molecule type" value="Genomic_DNA"/>
</dbReference>
<protein>
    <submittedName>
        <fullName evidence="1">Uncharacterized protein</fullName>
    </submittedName>
</protein>
<evidence type="ECO:0000313" key="1">
    <source>
        <dbReference type="EMBL" id="MPM36499.1"/>
    </source>
</evidence>
<comment type="caution">
    <text evidence="1">The sequence shown here is derived from an EMBL/GenBank/DDBJ whole genome shotgun (WGS) entry which is preliminary data.</text>
</comment>
<dbReference type="AlphaFoldDB" id="A0A644Z790"/>
<name>A0A644Z790_9ZZZZ</name>
<proteinExistence type="predicted"/>
<accession>A0A644Z790</accession>
<gene>
    <name evidence="1" type="ORF">SDC9_83097</name>
</gene>
<dbReference type="InterPro" id="IPR027417">
    <property type="entry name" value="P-loop_NTPase"/>
</dbReference>
<dbReference type="SUPFAM" id="SSF52540">
    <property type="entry name" value="P-loop containing nucleoside triphosphate hydrolases"/>
    <property type="match status" value="1"/>
</dbReference>
<reference evidence="1" key="1">
    <citation type="submission" date="2019-08" db="EMBL/GenBank/DDBJ databases">
        <authorList>
            <person name="Kucharzyk K."/>
            <person name="Murdoch R.W."/>
            <person name="Higgins S."/>
            <person name="Loffler F."/>
        </authorList>
    </citation>
    <scope>NUCLEOTIDE SEQUENCE</scope>
</reference>
<sequence>MHRLCIYYVLNTDKNEGDKLNRDRNWTVLFIGGASGMGKSSIAYELAHFYNVNVMEVDDICQAVKAMTTREILPAIHYWSTGVNWMDIGVSGNVKWLIDVSKEMIPGLKAIVDNHIEADVPVIIEGDFVHPEFAVSFENPKVKSIYIYMSRIKIKFCRIILPERVADCNISERISAPSMEIGWWIPVKN</sequence>
<organism evidence="1">
    <name type="scientific">bioreactor metagenome</name>
    <dbReference type="NCBI Taxonomy" id="1076179"/>
    <lineage>
        <taxon>unclassified sequences</taxon>
        <taxon>metagenomes</taxon>
        <taxon>ecological metagenomes</taxon>
    </lineage>
</organism>
<dbReference type="Gene3D" id="3.40.50.300">
    <property type="entry name" value="P-loop containing nucleotide triphosphate hydrolases"/>
    <property type="match status" value="1"/>
</dbReference>